<dbReference type="GO" id="GO:0016832">
    <property type="term" value="F:aldehyde-lyase activity"/>
    <property type="evidence" value="ECO:0007669"/>
    <property type="project" value="TreeGrafter"/>
</dbReference>
<dbReference type="PANTHER" id="PTHR30502">
    <property type="entry name" value="2-KETO-3-DEOXY-L-RHAMNONATE ALDOLASE"/>
    <property type="match status" value="1"/>
</dbReference>
<keyword evidence="6" id="KW-1185">Reference proteome</keyword>
<gene>
    <name evidence="5" type="ORF">OIDMADRAFT_46491</name>
</gene>
<evidence type="ECO:0000313" key="6">
    <source>
        <dbReference type="Proteomes" id="UP000054321"/>
    </source>
</evidence>
<evidence type="ECO:0000259" key="4">
    <source>
        <dbReference type="Pfam" id="PF03328"/>
    </source>
</evidence>
<evidence type="ECO:0000256" key="3">
    <source>
        <dbReference type="ARBA" id="ARBA00023239"/>
    </source>
</evidence>
<dbReference type="Proteomes" id="UP000054321">
    <property type="component" value="Unassembled WGS sequence"/>
</dbReference>
<name>A0A0C3CT78_OIDMZ</name>
<dbReference type="Pfam" id="PF03328">
    <property type="entry name" value="HpcH_HpaI"/>
    <property type="match status" value="1"/>
</dbReference>
<dbReference type="InterPro" id="IPR040442">
    <property type="entry name" value="Pyrv_kinase-like_dom_sf"/>
</dbReference>
<evidence type="ECO:0000313" key="5">
    <source>
        <dbReference type="EMBL" id="KIM92887.1"/>
    </source>
</evidence>
<reference evidence="6" key="2">
    <citation type="submission" date="2015-01" db="EMBL/GenBank/DDBJ databases">
        <title>Evolutionary Origins and Diversification of the Mycorrhizal Mutualists.</title>
        <authorList>
            <consortium name="DOE Joint Genome Institute"/>
            <consortium name="Mycorrhizal Genomics Consortium"/>
            <person name="Kohler A."/>
            <person name="Kuo A."/>
            <person name="Nagy L.G."/>
            <person name="Floudas D."/>
            <person name="Copeland A."/>
            <person name="Barry K.W."/>
            <person name="Cichocki N."/>
            <person name="Veneault-Fourrey C."/>
            <person name="LaButti K."/>
            <person name="Lindquist E.A."/>
            <person name="Lipzen A."/>
            <person name="Lundell T."/>
            <person name="Morin E."/>
            <person name="Murat C."/>
            <person name="Riley R."/>
            <person name="Ohm R."/>
            <person name="Sun H."/>
            <person name="Tunlid A."/>
            <person name="Henrissat B."/>
            <person name="Grigoriev I.V."/>
            <person name="Hibbett D.S."/>
            <person name="Martin F."/>
        </authorList>
    </citation>
    <scope>NUCLEOTIDE SEQUENCE [LARGE SCALE GENOMIC DNA]</scope>
    <source>
        <strain evidence="6">Zn</strain>
    </source>
</reference>
<dbReference type="InParanoid" id="A0A0C3CT78"/>
<feature type="domain" description="HpcH/HpaI aldolase/citrate lyase" evidence="4">
    <location>
        <begin position="24"/>
        <end position="208"/>
    </location>
</feature>
<dbReference type="STRING" id="913774.A0A0C3CT78"/>
<dbReference type="InterPro" id="IPR050251">
    <property type="entry name" value="HpcH-HpaI_aldolase"/>
</dbReference>
<keyword evidence="2" id="KW-0479">Metal-binding</keyword>
<dbReference type="AlphaFoldDB" id="A0A0C3CT78"/>
<dbReference type="GO" id="GO:0046872">
    <property type="term" value="F:metal ion binding"/>
    <property type="evidence" value="ECO:0007669"/>
    <property type="project" value="UniProtKB-KW"/>
</dbReference>
<proteinExistence type="inferred from homology"/>
<dbReference type="HOGENOM" id="CLU_059964_4_0_1"/>
<evidence type="ECO:0000256" key="2">
    <source>
        <dbReference type="ARBA" id="ARBA00022723"/>
    </source>
</evidence>
<dbReference type="InterPro" id="IPR015813">
    <property type="entry name" value="Pyrv/PenolPyrv_kinase-like_dom"/>
</dbReference>
<dbReference type="SUPFAM" id="SSF51621">
    <property type="entry name" value="Phosphoenolpyruvate/pyruvate domain"/>
    <property type="match status" value="1"/>
</dbReference>
<keyword evidence="3" id="KW-0456">Lyase</keyword>
<reference evidence="5 6" key="1">
    <citation type="submission" date="2014-04" db="EMBL/GenBank/DDBJ databases">
        <authorList>
            <consortium name="DOE Joint Genome Institute"/>
            <person name="Kuo A."/>
            <person name="Martino E."/>
            <person name="Perotto S."/>
            <person name="Kohler A."/>
            <person name="Nagy L.G."/>
            <person name="Floudas D."/>
            <person name="Copeland A."/>
            <person name="Barry K.W."/>
            <person name="Cichocki N."/>
            <person name="Veneault-Fourrey C."/>
            <person name="LaButti K."/>
            <person name="Lindquist E.A."/>
            <person name="Lipzen A."/>
            <person name="Lundell T."/>
            <person name="Morin E."/>
            <person name="Murat C."/>
            <person name="Sun H."/>
            <person name="Tunlid A."/>
            <person name="Henrissat B."/>
            <person name="Grigoriev I.V."/>
            <person name="Hibbett D.S."/>
            <person name="Martin F."/>
            <person name="Nordberg H.P."/>
            <person name="Cantor M.N."/>
            <person name="Hua S.X."/>
        </authorList>
    </citation>
    <scope>NUCLEOTIDE SEQUENCE [LARGE SCALE GENOMIC DNA]</scope>
    <source>
        <strain evidence="5 6">Zn</strain>
    </source>
</reference>
<dbReference type="Gene3D" id="3.20.20.60">
    <property type="entry name" value="Phosphoenolpyruvate-binding domains"/>
    <property type="match status" value="1"/>
</dbReference>
<comment type="similarity">
    <text evidence="1">Belongs to the HpcH/HpaI aldolase family.</text>
</comment>
<dbReference type="GO" id="GO:0005737">
    <property type="term" value="C:cytoplasm"/>
    <property type="evidence" value="ECO:0007669"/>
    <property type="project" value="TreeGrafter"/>
</dbReference>
<dbReference type="InterPro" id="IPR005000">
    <property type="entry name" value="Aldolase/citrate-lyase_domain"/>
</dbReference>
<organism evidence="5 6">
    <name type="scientific">Oidiodendron maius (strain Zn)</name>
    <dbReference type="NCBI Taxonomy" id="913774"/>
    <lineage>
        <taxon>Eukaryota</taxon>
        <taxon>Fungi</taxon>
        <taxon>Dikarya</taxon>
        <taxon>Ascomycota</taxon>
        <taxon>Pezizomycotina</taxon>
        <taxon>Leotiomycetes</taxon>
        <taxon>Leotiomycetes incertae sedis</taxon>
        <taxon>Myxotrichaceae</taxon>
        <taxon>Oidiodendron</taxon>
    </lineage>
</organism>
<sequence>MYVNNFLECKRAGKLCTSFGIKISSNALVVQIARNADFDCLFIDLEHGWLSLSETANLCNVGNMTGITPFVCLPPQCGSGFVQRVLDGGAMGVFFPHIESPEEAEAAVTISKYPPLGCRSIIGQAPLFGMCSVPPAEMMELTNQTGSSVFIMIESLRGVGRVEEIVLIDGVDAIVVGCQDLSVDLGVPGQVDSDQIRSALDTVSMVCWKHNKIFGVAGIYDDPGLQDWVINTLGARFMLVQHDSSILTSGAIKAVITVPPIR</sequence>
<dbReference type="OrthoDB" id="1621678at2759"/>
<dbReference type="PANTHER" id="PTHR30502:SF0">
    <property type="entry name" value="PHOSPHOENOLPYRUVATE CARBOXYLASE FAMILY PROTEIN"/>
    <property type="match status" value="1"/>
</dbReference>
<dbReference type="EMBL" id="KN832903">
    <property type="protein sequence ID" value="KIM92887.1"/>
    <property type="molecule type" value="Genomic_DNA"/>
</dbReference>
<accession>A0A0C3CT78</accession>
<evidence type="ECO:0000256" key="1">
    <source>
        <dbReference type="ARBA" id="ARBA00005568"/>
    </source>
</evidence>
<protein>
    <recommendedName>
        <fullName evidence="4">HpcH/HpaI aldolase/citrate lyase domain-containing protein</fullName>
    </recommendedName>
</protein>